<protein>
    <submittedName>
        <fullName evidence="3">Uncharacterized protein</fullName>
    </submittedName>
</protein>
<organism evidence="3 4">
    <name type="scientific">Microdochium bolleyi</name>
    <dbReference type="NCBI Taxonomy" id="196109"/>
    <lineage>
        <taxon>Eukaryota</taxon>
        <taxon>Fungi</taxon>
        <taxon>Dikarya</taxon>
        <taxon>Ascomycota</taxon>
        <taxon>Pezizomycotina</taxon>
        <taxon>Sordariomycetes</taxon>
        <taxon>Xylariomycetidae</taxon>
        <taxon>Xylariales</taxon>
        <taxon>Microdochiaceae</taxon>
        <taxon>Microdochium</taxon>
    </lineage>
</organism>
<feature type="region of interest" description="Disordered" evidence="1">
    <location>
        <begin position="1"/>
        <end position="32"/>
    </location>
</feature>
<sequence>MAKRPNSAAQAATAQSAAPRPPTVRPPRTRRPGQTLLFVLSAALALGSIAVAAGLQQHQSGHETTHQALRHRKLALRHEAAGSSAATVTASASAPSPPTTATCVPDGSKNPISYLWPNDISGNLNGTTLIVPIPLVQARQAIPEKYGILEHAWRAWLPDFPVGMYPMMAVSVYDHDLRFPVLNMTPPDFSRMALEFPFVDVLNDGHTSFRWAANMLITAGSPAIKGTEDFGVTVYPAAFDPPCNAYRASEREPGLVTSRAWASSKGTGNNTSPATDAHQTGNGKCGGDHLSRPWQNAERSLYFETRPTLHDNEMPYPLRFLVNITNQPVFANPSICDNYKRLFNTTLTMDPANAPVSVRGDVVGNVEPFFTPPAATGLPPLHHKKWSGVYGWRLSTGFLEPPVPGTCDKLKGYEGTGPGDSALP</sequence>
<dbReference type="AlphaFoldDB" id="A0A136J8L4"/>
<feature type="region of interest" description="Disordered" evidence="1">
    <location>
        <begin position="261"/>
        <end position="287"/>
    </location>
</feature>
<keyword evidence="2" id="KW-0812">Transmembrane</keyword>
<dbReference type="Proteomes" id="UP000070501">
    <property type="component" value="Unassembled WGS sequence"/>
</dbReference>
<evidence type="ECO:0000313" key="3">
    <source>
        <dbReference type="EMBL" id="KXJ93482.1"/>
    </source>
</evidence>
<feature type="region of interest" description="Disordered" evidence="1">
    <location>
        <begin position="85"/>
        <end position="105"/>
    </location>
</feature>
<evidence type="ECO:0000256" key="1">
    <source>
        <dbReference type="SAM" id="MobiDB-lite"/>
    </source>
</evidence>
<keyword evidence="2" id="KW-0472">Membrane</keyword>
<gene>
    <name evidence="3" type="ORF">Micbo1qcDRAFT_174537</name>
</gene>
<dbReference type="EMBL" id="KQ964248">
    <property type="protein sequence ID" value="KXJ93482.1"/>
    <property type="molecule type" value="Genomic_DNA"/>
</dbReference>
<feature type="compositionally biased region" description="Polar residues" evidence="1">
    <location>
        <begin position="261"/>
        <end position="282"/>
    </location>
</feature>
<evidence type="ECO:0000313" key="4">
    <source>
        <dbReference type="Proteomes" id="UP000070501"/>
    </source>
</evidence>
<feature type="compositionally biased region" description="Low complexity" evidence="1">
    <location>
        <begin position="1"/>
        <end position="18"/>
    </location>
</feature>
<name>A0A136J8L4_9PEZI</name>
<feature type="compositionally biased region" description="Low complexity" evidence="1">
    <location>
        <begin position="85"/>
        <end position="102"/>
    </location>
</feature>
<dbReference type="OrthoDB" id="265717at2759"/>
<accession>A0A136J8L4</accession>
<dbReference type="InParanoid" id="A0A136J8L4"/>
<feature type="transmembrane region" description="Helical" evidence="2">
    <location>
        <begin position="35"/>
        <end position="55"/>
    </location>
</feature>
<keyword evidence="4" id="KW-1185">Reference proteome</keyword>
<keyword evidence="2" id="KW-1133">Transmembrane helix</keyword>
<reference evidence="4" key="1">
    <citation type="submission" date="2016-02" db="EMBL/GenBank/DDBJ databases">
        <title>Draft genome sequence of Microdochium bolleyi, a fungal endophyte of beachgrass.</title>
        <authorList>
            <consortium name="DOE Joint Genome Institute"/>
            <person name="David A.S."/>
            <person name="May G."/>
            <person name="Haridas S."/>
            <person name="Lim J."/>
            <person name="Wang M."/>
            <person name="Labutti K."/>
            <person name="Lipzen A."/>
            <person name="Barry K."/>
            <person name="Grigoriev I.V."/>
        </authorList>
    </citation>
    <scope>NUCLEOTIDE SEQUENCE [LARGE SCALE GENOMIC DNA]</scope>
    <source>
        <strain evidence="4">J235TASD1</strain>
    </source>
</reference>
<evidence type="ECO:0000256" key="2">
    <source>
        <dbReference type="SAM" id="Phobius"/>
    </source>
</evidence>
<proteinExistence type="predicted"/>